<keyword evidence="2" id="KW-0812">Transmembrane</keyword>
<dbReference type="Proteomes" id="UP000006346">
    <property type="component" value="Chromosome"/>
</dbReference>
<evidence type="ECO:0000256" key="2">
    <source>
        <dbReference type="SAM" id="Phobius"/>
    </source>
</evidence>
<keyword evidence="2" id="KW-0472">Membrane</keyword>
<dbReference type="EMBL" id="CP003108">
    <property type="protein sequence ID" value="AET68385.1"/>
    <property type="molecule type" value="Genomic_DNA"/>
</dbReference>
<protein>
    <submittedName>
        <fullName evidence="4">Putative membrane-associated protein</fullName>
    </submittedName>
</protein>
<accession>G7WDR0</accession>
<reference evidence="5" key="1">
    <citation type="submission" date="2011-11" db="EMBL/GenBank/DDBJ databases">
        <title>Complete sequence of Desulfosporosinus orientis DSM 765.</title>
        <authorList>
            <person name="Lucas S."/>
            <person name="Han J."/>
            <person name="Lapidus A."/>
            <person name="Cheng J.-F."/>
            <person name="Goodwin L."/>
            <person name="Pitluck S."/>
            <person name="Peters L."/>
            <person name="Ovchinnikova G."/>
            <person name="Teshima H."/>
            <person name="Detter J.C."/>
            <person name="Han C."/>
            <person name="Tapia R."/>
            <person name="Land M."/>
            <person name="Hauser L."/>
            <person name="Kyrpides N."/>
            <person name="Ivanova N."/>
            <person name="Pagani I."/>
            <person name="Pester M."/>
            <person name="Spring S."/>
            <person name="Ollivier B."/>
            <person name="Rattei T."/>
            <person name="Klenk H.-P."/>
            <person name="Wagner M."/>
            <person name="Loy A."/>
            <person name="Woyke T."/>
        </authorList>
    </citation>
    <scope>NUCLEOTIDE SEQUENCE [LARGE SCALE GENOMIC DNA]</scope>
    <source>
        <strain evidence="5">ATCC 19365 / DSM 765 / NCIMB 8382 / VKM B-1628</strain>
    </source>
</reference>
<dbReference type="AlphaFoldDB" id="G7WDR0"/>
<sequence length="203" mass="23070">MRGIEQYVIYAIYHHSYLALFSFLSLGMLGLPVPDELLMAFSGFLISIGRMTLAKTLLVSSLGSFAGVNLSYWLGRILGPPLFERLGPYLHLNAQKLNRAEDWFLRFGLKTVVAGYFFPGFRHFIAYFSGISKLPYRLYALLTGIGAVLWSITFISLGRMLGSHWKEITIILHHYLLRGSILLGIVLLFIYLWTTKQTNTINK</sequence>
<feature type="transmembrane region" description="Helical" evidence="2">
    <location>
        <begin position="7"/>
        <end position="31"/>
    </location>
</feature>
<dbReference type="PANTHER" id="PTHR42709:SF9">
    <property type="entry name" value="ALKALINE PHOSPHATASE LIKE PROTEIN"/>
    <property type="match status" value="1"/>
</dbReference>
<dbReference type="Pfam" id="PF09335">
    <property type="entry name" value="VTT_dom"/>
    <property type="match status" value="1"/>
</dbReference>
<gene>
    <name evidence="4" type="ordered locus">Desor_2855</name>
</gene>
<evidence type="ECO:0000256" key="1">
    <source>
        <dbReference type="ARBA" id="ARBA00010792"/>
    </source>
</evidence>
<dbReference type="KEGG" id="dor:Desor_2855"/>
<evidence type="ECO:0000313" key="5">
    <source>
        <dbReference type="Proteomes" id="UP000006346"/>
    </source>
</evidence>
<feature type="transmembrane region" description="Helical" evidence="2">
    <location>
        <begin position="103"/>
        <end position="124"/>
    </location>
</feature>
<dbReference type="PATRIC" id="fig|768706.3.peg.2863"/>
<reference evidence="4 5" key="2">
    <citation type="journal article" date="2012" name="J. Bacteriol.">
        <title>Complete genome sequences of Desulfosporosinus orientis DSM765T, Desulfosporosinus youngiae DSM17734T, Desulfosporosinus meridiei DSM13257T, and Desulfosporosinus acidiphilus DSM22704T.</title>
        <authorList>
            <person name="Pester M."/>
            <person name="Brambilla E."/>
            <person name="Alazard D."/>
            <person name="Rattei T."/>
            <person name="Weinmaier T."/>
            <person name="Han J."/>
            <person name="Lucas S."/>
            <person name="Lapidus A."/>
            <person name="Cheng J.F."/>
            <person name="Goodwin L."/>
            <person name="Pitluck S."/>
            <person name="Peters L."/>
            <person name="Ovchinnikova G."/>
            <person name="Teshima H."/>
            <person name="Detter J.C."/>
            <person name="Han C.S."/>
            <person name="Tapia R."/>
            <person name="Land M.L."/>
            <person name="Hauser L."/>
            <person name="Kyrpides N.C."/>
            <person name="Ivanova N.N."/>
            <person name="Pagani I."/>
            <person name="Huntmann M."/>
            <person name="Wei C.L."/>
            <person name="Davenport K.W."/>
            <person name="Daligault H."/>
            <person name="Chain P.S."/>
            <person name="Chen A."/>
            <person name="Mavromatis K."/>
            <person name="Markowitz V."/>
            <person name="Szeto E."/>
            <person name="Mikhailova N."/>
            <person name="Pati A."/>
            <person name="Wagner M."/>
            <person name="Woyke T."/>
            <person name="Ollivier B."/>
            <person name="Klenk H.P."/>
            <person name="Spring S."/>
            <person name="Loy A."/>
        </authorList>
    </citation>
    <scope>NUCLEOTIDE SEQUENCE [LARGE SCALE GENOMIC DNA]</scope>
    <source>
        <strain evidence="5">ATCC 19365 / DSM 765 / NCIMB 8382 / VKM B-1628</strain>
    </source>
</reference>
<evidence type="ECO:0000259" key="3">
    <source>
        <dbReference type="Pfam" id="PF09335"/>
    </source>
</evidence>
<organism evidence="4 5">
    <name type="scientific">Desulfosporosinus orientis (strain ATCC 19365 / DSM 765 / NCIMB 8382 / VKM B-1628 / Singapore I)</name>
    <name type="common">Desulfotomaculum orientis</name>
    <dbReference type="NCBI Taxonomy" id="768706"/>
    <lineage>
        <taxon>Bacteria</taxon>
        <taxon>Bacillati</taxon>
        <taxon>Bacillota</taxon>
        <taxon>Clostridia</taxon>
        <taxon>Eubacteriales</taxon>
        <taxon>Desulfitobacteriaceae</taxon>
        <taxon>Desulfosporosinus</taxon>
    </lineage>
</organism>
<dbReference type="STRING" id="768706.Desor_2855"/>
<dbReference type="InterPro" id="IPR051311">
    <property type="entry name" value="DedA_domain"/>
</dbReference>
<comment type="similarity">
    <text evidence="1">Belongs to the DedA family.</text>
</comment>
<dbReference type="InterPro" id="IPR032816">
    <property type="entry name" value="VTT_dom"/>
</dbReference>
<name>G7WDR0_DESOD</name>
<evidence type="ECO:0000313" key="4">
    <source>
        <dbReference type="EMBL" id="AET68385.1"/>
    </source>
</evidence>
<proteinExistence type="inferred from homology"/>
<dbReference type="OrthoDB" id="9782291at2"/>
<dbReference type="PANTHER" id="PTHR42709">
    <property type="entry name" value="ALKALINE PHOSPHATASE LIKE PROTEIN"/>
    <property type="match status" value="1"/>
</dbReference>
<dbReference type="HOGENOM" id="CLU_044208_1_0_9"/>
<feature type="transmembrane region" description="Helical" evidence="2">
    <location>
        <begin position="136"/>
        <end position="155"/>
    </location>
</feature>
<keyword evidence="5" id="KW-1185">Reference proteome</keyword>
<feature type="domain" description="VTT" evidence="3">
    <location>
        <begin position="33"/>
        <end position="159"/>
    </location>
</feature>
<feature type="transmembrane region" description="Helical" evidence="2">
    <location>
        <begin position="175"/>
        <end position="194"/>
    </location>
</feature>
<keyword evidence="2" id="KW-1133">Transmembrane helix</keyword>
<dbReference type="GO" id="GO:0005886">
    <property type="term" value="C:plasma membrane"/>
    <property type="evidence" value="ECO:0007669"/>
    <property type="project" value="TreeGrafter"/>
</dbReference>
<dbReference type="eggNOG" id="COG0586">
    <property type="taxonomic scope" value="Bacteria"/>
</dbReference>